<evidence type="ECO:0000256" key="1">
    <source>
        <dbReference type="SAM" id="MobiDB-lite"/>
    </source>
</evidence>
<proteinExistence type="predicted"/>
<reference evidence="2 3" key="1">
    <citation type="journal article" date="2010" name="Virology">
        <title>A jumbo phage infecting the phytopathogen Ralstonia solanacearum defines a new lineage of the Myoviridae family.</title>
        <authorList>
            <person name="Yamada T."/>
            <person name="Satoh S."/>
            <person name="Ishikawa H."/>
            <person name="Fujiwara A."/>
            <person name="Kawasaki T."/>
            <person name="Fujie M."/>
            <person name="Ogata H."/>
        </authorList>
    </citation>
    <scope>NUCLEOTIDE SEQUENCE [LARGE SCALE GENOMIC DNA]</scope>
</reference>
<dbReference type="RefSeq" id="YP_001949889.1">
    <property type="nucleotide sequence ID" value="NC_010811.2"/>
</dbReference>
<accession>B2ZXN3</accession>
<sequence length="142" mass="15819">MCCERSVRRNLFRRSCIRRILRLSLHRNSVNAIAIMTQQTLDPTSILSMSSADSLEYRREPKSFRDDPPTREEAEAGIVDYSTSGLYISKAMRELDEAIPGGQAQRAAAAFHLLEAAVPMLRAYLMARGVLKHPAETTAPGV</sequence>
<dbReference type="KEGG" id="vg:6369805"/>
<evidence type="ECO:0000313" key="2">
    <source>
        <dbReference type="EMBL" id="BAG41459.1"/>
    </source>
</evidence>
<dbReference type="EMBL" id="AB366653">
    <property type="protein sequence ID" value="BAG41459.1"/>
    <property type="molecule type" value="Genomic_DNA"/>
</dbReference>
<protein>
    <submittedName>
        <fullName evidence="2">Uncharacterized protein</fullName>
    </submittedName>
</protein>
<keyword evidence="3" id="KW-1185">Reference proteome</keyword>
<dbReference type="Proteomes" id="UP000001034">
    <property type="component" value="Segment"/>
</dbReference>
<feature type="region of interest" description="Disordered" evidence="1">
    <location>
        <begin position="52"/>
        <end position="75"/>
    </location>
</feature>
<feature type="compositionally biased region" description="Basic and acidic residues" evidence="1">
    <location>
        <begin position="55"/>
        <end position="74"/>
    </location>
</feature>
<dbReference type="GeneID" id="6369805"/>
<evidence type="ECO:0000313" key="3">
    <source>
        <dbReference type="Proteomes" id="UP000001034"/>
    </source>
</evidence>
<name>B2ZXN3_9CAUD</name>
<organism evidence="2 3">
    <name type="scientific">Ralstonia phage phiRSL1</name>
    <dbReference type="NCBI Taxonomy" id="1980924"/>
    <lineage>
        <taxon>Viruses</taxon>
        <taxon>Duplodnaviria</taxon>
        <taxon>Heunggongvirae</taxon>
        <taxon>Uroviricota</taxon>
        <taxon>Caudoviricetes</taxon>
        <taxon>Mieseafarmvirus</taxon>
        <taxon>Mieseafarmvirus RSL1</taxon>
    </lineage>
</organism>